<dbReference type="InterPro" id="IPR056411">
    <property type="entry name" value="CysS_C"/>
</dbReference>
<dbReference type="RefSeq" id="WP_087005486.1">
    <property type="nucleotide sequence ID" value="NZ_FWFF01000005.1"/>
</dbReference>
<organism evidence="4 5">
    <name type="scientific">Brevibacterium yomogidense</name>
    <dbReference type="NCBI Taxonomy" id="946573"/>
    <lineage>
        <taxon>Bacteria</taxon>
        <taxon>Bacillati</taxon>
        <taxon>Actinomycetota</taxon>
        <taxon>Actinomycetes</taxon>
        <taxon>Micrococcales</taxon>
        <taxon>Brevibacteriaceae</taxon>
        <taxon>Brevibacterium</taxon>
    </lineage>
</organism>
<feature type="transmembrane region" description="Helical" evidence="1">
    <location>
        <begin position="61"/>
        <end position="81"/>
    </location>
</feature>
<evidence type="ECO:0000259" key="2">
    <source>
        <dbReference type="Pfam" id="PF23493"/>
    </source>
</evidence>
<feature type="domain" description="YqeB PH" evidence="3">
    <location>
        <begin position="6"/>
        <end position="156"/>
    </location>
</feature>
<evidence type="ECO:0000256" key="1">
    <source>
        <dbReference type="SAM" id="Phobius"/>
    </source>
</evidence>
<keyword evidence="1" id="KW-0812">Transmembrane</keyword>
<dbReference type="Pfam" id="PF23493">
    <property type="entry name" value="CysS_C"/>
    <property type="match status" value="1"/>
</dbReference>
<evidence type="ECO:0000313" key="5">
    <source>
        <dbReference type="Proteomes" id="UP000196581"/>
    </source>
</evidence>
<evidence type="ECO:0000313" key="4">
    <source>
        <dbReference type="EMBL" id="SLM95365.1"/>
    </source>
</evidence>
<keyword evidence="1" id="KW-0472">Membrane</keyword>
<accession>A0A1X6X862</accession>
<name>A0A1X6X862_9MICO</name>
<sequence length="227" mass="24740">MSAPSTTITLDRRLTPVFIGLGAVAGLALAFIAGPVTAWLLDRVDSAPVFLRIVDEVPLVVALPALTVIGALAGWFVFAIWEGEVGTVTLDADGVLITKEKSSARFMTDEIAEAFLDGDELVLVDDATRELSRTASDNGLEPRLRTAFEAHGITWRGNEDPRGGAFQPWVDRGAELDAEDHALLRARQRALTDKRAGEAATLRDQLRDRDIVVRDRDKAQQIRRITG</sequence>
<dbReference type="Proteomes" id="UP000196581">
    <property type="component" value="Unassembled WGS sequence"/>
</dbReference>
<proteinExistence type="predicted"/>
<feature type="transmembrane region" description="Helical" evidence="1">
    <location>
        <begin position="17"/>
        <end position="41"/>
    </location>
</feature>
<keyword evidence="5" id="KW-1185">Reference proteome</keyword>
<evidence type="ECO:0000259" key="3">
    <source>
        <dbReference type="Pfam" id="PF23494"/>
    </source>
</evidence>
<keyword evidence="1" id="KW-1133">Transmembrane helix</keyword>
<dbReference type="AlphaFoldDB" id="A0A1X6X862"/>
<dbReference type="EMBL" id="FWFF01000005">
    <property type="protein sequence ID" value="SLM95365.1"/>
    <property type="molecule type" value="Genomic_DNA"/>
</dbReference>
<gene>
    <name evidence="4" type="ORF">FM105_04705</name>
</gene>
<dbReference type="Pfam" id="PF23494">
    <property type="entry name" value="bPH_10"/>
    <property type="match status" value="1"/>
</dbReference>
<dbReference type="InterPro" id="IPR057798">
    <property type="entry name" value="PH_YqeB"/>
</dbReference>
<protein>
    <submittedName>
        <fullName evidence="4">Uncharacterized protein yqeB</fullName>
    </submittedName>
</protein>
<feature type="domain" description="Cysteinyl-tRNA ligase anticodon binding" evidence="2">
    <location>
        <begin position="175"/>
        <end position="223"/>
    </location>
</feature>
<reference evidence="5" key="1">
    <citation type="submission" date="2017-02" db="EMBL/GenBank/DDBJ databases">
        <authorList>
            <person name="Dridi B."/>
        </authorList>
    </citation>
    <scope>NUCLEOTIDE SEQUENCE [LARGE SCALE GENOMIC DNA]</scope>
    <source>
        <strain evidence="5">B Co 03.10</strain>
    </source>
</reference>